<gene>
    <name evidence="3" type="ORF">FH610_037375</name>
</gene>
<dbReference type="GO" id="GO:0016226">
    <property type="term" value="P:iron-sulfur cluster assembly"/>
    <property type="evidence" value="ECO:0007669"/>
    <property type="project" value="InterPro"/>
</dbReference>
<sequence>MTYDVAVSGERIERLLGALMGSETRATAEELLREIVGLYGAGLERVIAIVTEAGAAGALRGLAEDPLVSGLLVLHDLHPLTTAERVRAALDGHPAELLSVEGGVVRLRLEGACGCPSSRIAVTESIERAIARVAPEVARVDVESAVTLLQIGRRPA</sequence>
<dbReference type="SUPFAM" id="SSF117916">
    <property type="entry name" value="Fe-S cluster assembly (FSCA) domain-like"/>
    <property type="match status" value="1"/>
</dbReference>
<dbReference type="EMBL" id="VDMA02000029">
    <property type="protein sequence ID" value="KAB8177792.1"/>
    <property type="molecule type" value="Genomic_DNA"/>
</dbReference>
<proteinExistence type="predicted"/>
<dbReference type="RefSeq" id="WP_139579954.1">
    <property type="nucleotide sequence ID" value="NZ_VDMA02000029.1"/>
</dbReference>
<dbReference type="AlphaFoldDB" id="A0A5N6BBL4"/>
<dbReference type="GO" id="GO:0051536">
    <property type="term" value="F:iron-sulfur cluster binding"/>
    <property type="evidence" value="ECO:0007669"/>
    <property type="project" value="InterPro"/>
</dbReference>
<dbReference type="InterPro" id="IPR034904">
    <property type="entry name" value="FSCA_dom_sf"/>
</dbReference>
<evidence type="ECO:0000313" key="4">
    <source>
        <dbReference type="Proteomes" id="UP000313066"/>
    </source>
</evidence>
<comment type="caution">
    <text evidence="3">The sequence shown here is derived from an EMBL/GenBank/DDBJ whole genome shotgun (WGS) entry which is preliminary data.</text>
</comment>
<evidence type="ECO:0000256" key="1">
    <source>
        <dbReference type="ARBA" id="ARBA00049958"/>
    </source>
</evidence>
<protein>
    <submittedName>
        <fullName evidence="3">NifU family protein</fullName>
    </submittedName>
</protein>
<comment type="function">
    <text evidence="1">May be involved in the formation or repair of [Fe-S] clusters present in iron-sulfur proteins.</text>
</comment>
<keyword evidence="4" id="KW-1185">Reference proteome</keyword>
<dbReference type="GO" id="GO:0005506">
    <property type="term" value="F:iron ion binding"/>
    <property type="evidence" value="ECO:0007669"/>
    <property type="project" value="InterPro"/>
</dbReference>
<feature type="domain" description="NIF system FeS cluster assembly NifU C-terminal" evidence="2">
    <location>
        <begin position="89"/>
        <end position="140"/>
    </location>
</feature>
<reference evidence="3 4" key="1">
    <citation type="submission" date="2019-10" db="EMBL/GenBank/DDBJ databases">
        <title>Nonomuraea sp. nov., isolated from Phyllanthus amarus.</title>
        <authorList>
            <person name="Klykleung N."/>
            <person name="Tanasupawat S."/>
        </authorList>
    </citation>
    <scope>NUCLEOTIDE SEQUENCE [LARGE SCALE GENOMIC DNA]</scope>
    <source>
        <strain evidence="3 4">CR1-09</strain>
    </source>
</reference>
<dbReference type="InterPro" id="IPR001075">
    <property type="entry name" value="NIF_FeS_clus_asmbl_NifU_C"/>
</dbReference>
<evidence type="ECO:0000313" key="3">
    <source>
        <dbReference type="EMBL" id="KAB8177792.1"/>
    </source>
</evidence>
<name>A0A5N6BBL4_9ACTN</name>
<evidence type="ECO:0000259" key="2">
    <source>
        <dbReference type="Pfam" id="PF01106"/>
    </source>
</evidence>
<dbReference type="Gene3D" id="3.30.300.130">
    <property type="entry name" value="Fe-S cluster assembly (FSCA)"/>
    <property type="match status" value="1"/>
</dbReference>
<organism evidence="3 4">
    <name type="scientific">Microbispora catharanthi</name>
    <dbReference type="NCBI Taxonomy" id="1712871"/>
    <lineage>
        <taxon>Bacteria</taxon>
        <taxon>Bacillati</taxon>
        <taxon>Actinomycetota</taxon>
        <taxon>Actinomycetes</taxon>
        <taxon>Streptosporangiales</taxon>
        <taxon>Streptosporangiaceae</taxon>
        <taxon>Microbispora</taxon>
    </lineage>
</organism>
<dbReference type="Proteomes" id="UP000313066">
    <property type="component" value="Unassembled WGS sequence"/>
</dbReference>
<dbReference type="Pfam" id="PF01106">
    <property type="entry name" value="NifU"/>
    <property type="match status" value="1"/>
</dbReference>
<accession>A0A5N6BBL4</accession>